<feature type="compositionally biased region" description="Low complexity" evidence="1">
    <location>
        <begin position="57"/>
        <end position="69"/>
    </location>
</feature>
<keyword evidence="3" id="KW-1185">Reference proteome</keyword>
<dbReference type="SUPFAM" id="SSF54695">
    <property type="entry name" value="POZ domain"/>
    <property type="match status" value="1"/>
</dbReference>
<dbReference type="AlphaFoldDB" id="A0A067QPJ3"/>
<dbReference type="HOGENOM" id="CLU_548729_0_0_1"/>
<dbReference type="InParanoid" id="A0A067QPJ3"/>
<name>A0A067QPJ3_9AGAM</name>
<evidence type="ECO:0008006" key="4">
    <source>
        <dbReference type="Google" id="ProtNLM"/>
    </source>
</evidence>
<feature type="compositionally biased region" description="Pro residues" evidence="1">
    <location>
        <begin position="151"/>
        <end position="163"/>
    </location>
</feature>
<evidence type="ECO:0000256" key="1">
    <source>
        <dbReference type="SAM" id="MobiDB-lite"/>
    </source>
</evidence>
<dbReference type="EMBL" id="KL197709">
    <property type="protein sequence ID" value="KDQ64556.1"/>
    <property type="molecule type" value="Genomic_DNA"/>
</dbReference>
<sequence length="516" mass="55558">MATHRPTPSSSISYPRPSLERSQSPPKHAQRPPSPPKTPPKRRQPSLSNIHPMNWLSRGSSSGSTHSTGAPQQASKPVRISEPKLSNGFDLSAPSHGALGLGATIVRTPQEALAGSRIQVSYMELEDSDTGHSDDIYGEIEEEEEGNDTLPSPPSSPPLPPLPLFAKSSPHLPMRETLSHPPAPSRPPPPAPAESASARPRPSLKPISPPSSEYNPPVPPLPPHLSSSPPQPPFEAILVSSLPSSTIDPSKIIVTLETCTATHRTTFSTLTSRPSSLATYLQSLLPDSDRSSLHSTHSDADSSFNSIFHHHLTASGLLSQSSSSIHIFLDRPSASYAHILNYLRSPSSSPILPRAVQLLPSLPRHEASSRLDLLLELRDEARYLGLEELYKLCTEEIRLRQSFSLPNYTHTHRRGGSNTSANGTSIHSVQTLVMSTGSREKSIERTDSSESKESRYSSNTTASAAAKSPGATVAASDPVPAAVSPGLREQLALRTSSEVRKEGYATLRSRPTAEWI</sequence>
<feature type="region of interest" description="Disordered" evidence="1">
    <location>
        <begin position="1"/>
        <end position="97"/>
    </location>
</feature>
<dbReference type="OrthoDB" id="3363734at2759"/>
<feature type="compositionally biased region" description="Pro residues" evidence="1">
    <location>
        <begin position="181"/>
        <end position="192"/>
    </location>
</feature>
<evidence type="ECO:0000313" key="2">
    <source>
        <dbReference type="EMBL" id="KDQ64556.1"/>
    </source>
</evidence>
<feature type="region of interest" description="Disordered" evidence="1">
    <location>
        <begin position="433"/>
        <end position="516"/>
    </location>
</feature>
<gene>
    <name evidence="2" type="ORF">JAAARDRAFT_28201</name>
</gene>
<feature type="compositionally biased region" description="Pro residues" evidence="1">
    <location>
        <begin position="216"/>
        <end position="232"/>
    </location>
</feature>
<protein>
    <recommendedName>
        <fullName evidence="4">BTB domain-containing protein</fullName>
    </recommendedName>
</protein>
<organism evidence="2 3">
    <name type="scientific">Jaapia argillacea MUCL 33604</name>
    <dbReference type="NCBI Taxonomy" id="933084"/>
    <lineage>
        <taxon>Eukaryota</taxon>
        <taxon>Fungi</taxon>
        <taxon>Dikarya</taxon>
        <taxon>Basidiomycota</taxon>
        <taxon>Agaricomycotina</taxon>
        <taxon>Agaricomycetes</taxon>
        <taxon>Agaricomycetidae</taxon>
        <taxon>Jaapiales</taxon>
        <taxon>Jaapiaceae</taxon>
        <taxon>Jaapia</taxon>
    </lineage>
</organism>
<dbReference type="Proteomes" id="UP000027265">
    <property type="component" value="Unassembled WGS sequence"/>
</dbReference>
<feature type="compositionally biased region" description="Basic and acidic residues" evidence="1">
    <location>
        <begin position="438"/>
        <end position="455"/>
    </location>
</feature>
<evidence type="ECO:0000313" key="3">
    <source>
        <dbReference type="Proteomes" id="UP000027265"/>
    </source>
</evidence>
<feature type="region of interest" description="Disordered" evidence="1">
    <location>
        <begin position="122"/>
        <end position="232"/>
    </location>
</feature>
<feature type="region of interest" description="Disordered" evidence="1">
    <location>
        <begin position="407"/>
        <end position="426"/>
    </location>
</feature>
<dbReference type="Gene3D" id="3.30.710.10">
    <property type="entry name" value="Potassium Channel Kv1.1, Chain A"/>
    <property type="match status" value="1"/>
</dbReference>
<feature type="compositionally biased region" description="Low complexity" evidence="1">
    <location>
        <begin position="456"/>
        <end position="485"/>
    </location>
</feature>
<proteinExistence type="predicted"/>
<reference evidence="3" key="1">
    <citation type="journal article" date="2014" name="Proc. Natl. Acad. Sci. U.S.A.">
        <title>Extensive sampling of basidiomycete genomes demonstrates inadequacy of the white-rot/brown-rot paradigm for wood decay fungi.</title>
        <authorList>
            <person name="Riley R."/>
            <person name="Salamov A.A."/>
            <person name="Brown D.W."/>
            <person name="Nagy L.G."/>
            <person name="Floudas D."/>
            <person name="Held B.W."/>
            <person name="Levasseur A."/>
            <person name="Lombard V."/>
            <person name="Morin E."/>
            <person name="Otillar R."/>
            <person name="Lindquist E.A."/>
            <person name="Sun H."/>
            <person name="LaButti K.M."/>
            <person name="Schmutz J."/>
            <person name="Jabbour D."/>
            <person name="Luo H."/>
            <person name="Baker S.E."/>
            <person name="Pisabarro A.G."/>
            <person name="Walton J.D."/>
            <person name="Blanchette R.A."/>
            <person name="Henrissat B."/>
            <person name="Martin F."/>
            <person name="Cullen D."/>
            <person name="Hibbett D.S."/>
            <person name="Grigoriev I.V."/>
        </authorList>
    </citation>
    <scope>NUCLEOTIDE SEQUENCE [LARGE SCALE GENOMIC DNA]</scope>
    <source>
        <strain evidence="3">MUCL 33604</strain>
    </source>
</reference>
<feature type="compositionally biased region" description="Polar residues" evidence="1">
    <location>
        <begin position="1"/>
        <end position="13"/>
    </location>
</feature>
<dbReference type="STRING" id="933084.A0A067QPJ3"/>
<dbReference type="InterPro" id="IPR011333">
    <property type="entry name" value="SKP1/BTB/POZ_sf"/>
</dbReference>
<feature type="compositionally biased region" description="Polar residues" evidence="1">
    <location>
        <begin position="416"/>
        <end position="426"/>
    </location>
</feature>
<accession>A0A067QPJ3</accession>
<feature type="compositionally biased region" description="Acidic residues" evidence="1">
    <location>
        <begin position="136"/>
        <end position="147"/>
    </location>
</feature>